<dbReference type="Gene3D" id="3.30.200.20">
    <property type="entry name" value="Phosphorylase Kinase, domain 1"/>
    <property type="match status" value="1"/>
</dbReference>
<dbReference type="EMBL" id="MCFH01000001">
    <property type="protein sequence ID" value="ORX60879.1"/>
    <property type="molecule type" value="Genomic_DNA"/>
</dbReference>
<evidence type="ECO:0000256" key="3">
    <source>
        <dbReference type="ARBA" id="ARBA00022527"/>
    </source>
</evidence>
<dbReference type="PIRSF" id="PIRSF000654">
    <property type="entry name" value="Integrin-linked_kinase"/>
    <property type="match status" value="1"/>
</dbReference>
<comment type="catalytic activity">
    <reaction evidence="8 15">
        <text>L-threonyl-[protein] + ATP = O-phospho-L-threonyl-[protein] + ADP + H(+)</text>
        <dbReference type="Rhea" id="RHEA:46608"/>
        <dbReference type="Rhea" id="RHEA-COMP:11060"/>
        <dbReference type="Rhea" id="RHEA-COMP:11605"/>
        <dbReference type="ChEBI" id="CHEBI:15378"/>
        <dbReference type="ChEBI" id="CHEBI:30013"/>
        <dbReference type="ChEBI" id="CHEBI:30616"/>
        <dbReference type="ChEBI" id="CHEBI:61977"/>
        <dbReference type="ChEBI" id="CHEBI:456216"/>
        <dbReference type="EC" id="2.7.11.1"/>
    </reaction>
</comment>
<dbReference type="CDD" id="cd14007">
    <property type="entry name" value="STKc_Aurora"/>
    <property type="match status" value="1"/>
</dbReference>
<reference evidence="18 19" key="1">
    <citation type="submission" date="2016-08" db="EMBL/GenBank/DDBJ databases">
        <title>Genomes of anaerobic fungi encode conserved fungal cellulosomes for biomass hydrolysis.</title>
        <authorList>
            <consortium name="DOE Joint Genome Institute"/>
            <person name="Haitjema C.H."/>
            <person name="Gilmore S.P."/>
            <person name="Henske J.K."/>
            <person name="Solomon K.V."/>
            <person name="De Groot R."/>
            <person name="Kuo A."/>
            <person name="Mondo S.J."/>
            <person name="Salamov A.A."/>
            <person name="Labutti K."/>
            <person name="Zhao Z."/>
            <person name="Chiniquy J."/>
            <person name="Barry K."/>
            <person name="Brewer H.M."/>
            <person name="Purvine S.O."/>
            <person name="Wright A.T."/>
            <person name="Boxma B."/>
            <person name="Van Alen T."/>
            <person name="Hackstein J.H."/>
            <person name="Baker S.E."/>
            <person name="Grigoriev I.V."/>
            <person name="O'Malley M.A."/>
        </authorList>
    </citation>
    <scope>NUCLEOTIDE SEQUENCE [LARGE SCALE GENOMIC DNA]</scope>
    <source>
        <strain evidence="19">finn</strain>
    </source>
</reference>
<accession>A0A1Y1VN91</accession>
<dbReference type="GO" id="GO:0035175">
    <property type="term" value="F:histone H3S10 kinase activity"/>
    <property type="evidence" value="ECO:0007669"/>
    <property type="project" value="EnsemblFungi"/>
</dbReference>
<dbReference type="GO" id="GO:1902412">
    <property type="term" value="P:regulation of mitotic cytokinesis"/>
    <property type="evidence" value="ECO:0007669"/>
    <property type="project" value="EnsemblFungi"/>
</dbReference>
<proteinExistence type="inferred from homology"/>
<comment type="catalytic activity">
    <reaction evidence="9 15">
        <text>L-seryl-[protein] + ATP = O-phospho-L-seryl-[protein] + ADP + H(+)</text>
        <dbReference type="Rhea" id="RHEA:17989"/>
        <dbReference type="Rhea" id="RHEA-COMP:9863"/>
        <dbReference type="Rhea" id="RHEA-COMP:11604"/>
        <dbReference type="ChEBI" id="CHEBI:15378"/>
        <dbReference type="ChEBI" id="CHEBI:29999"/>
        <dbReference type="ChEBI" id="CHEBI:30616"/>
        <dbReference type="ChEBI" id="CHEBI:83421"/>
        <dbReference type="ChEBI" id="CHEBI:456216"/>
        <dbReference type="EC" id="2.7.11.1"/>
    </reaction>
</comment>
<feature type="cross-link" description="Glycyl lysine isopeptide (Lys-Gly) (interchain with G-Cter in SUMO2)" evidence="12">
    <location>
        <position position="165"/>
    </location>
</feature>
<protein>
    <recommendedName>
        <fullName evidence="2 15">Aurora kinase</fullName>
        <ecNumber evidence="1 15">2.7.11.1</ecNumber>
    </recommendedName>
</protein>
<dbReference type="Pfam" id="PF00069">
    <property type="entry name" value="Pkinase"/>
    <property type="match status" value="1"/>
</dbReference>
<evidence type="ECO:0000256" key="1">
    <source>
        <dbReference type="ARBA" id="ARBA00012513"/>
    </source>
</evidence>
<evidence type="ECO:0000256" key="13">
    <source>
        <dbReference type="PROSITE-ProRule" id="PRU10141"/>
    </source>
</evidence>
<dbReference type="GO" id="GO:1902115">
    <property type="term" value="P:regulation of organelle assembly"/>
    <property type="evidence" value="ECO:0007669"/>
    <property type="project" value="UniProtKB-ARBA"/>
</dbReference>
<evidence type="ECO:0000256" key="14">
    <source>
        <dbReference type="RuleBase" id="RU000304"/>
    </source>
</evidence>
<keyword evidence="5 11" id="KW-0547">Nucleotide-binding</keyword>
<keyword evidence="7 11" id="KW-0067">ATP-binding</keyword>
<dbReference type="GO" id="GO:0000939">
    <property type="term" value="C:inner kinetochore"/>
    <property type="evidence" value="ECO:0007669"/>
    <property type="project" value="EnsemblFungi"/>
</dbReference>
<evidence type="ECO:0000256" key="7">
    <source>
        <dbReference type="ARBA" id="ARBA00022840"/>
    </source>
</evidence>
<feature type="active site" description="Proton acceptor" evidence="10">
    <location>
        <position position="163"/>
    </location>
</feature>
<evidence type="ECO:0000313" key="19">
    <source>
        <dbReference type="Proteomes" id="UP000193719"/>
    </source>
</evidence>
<dbReference type="GO" id="GO:0007094">
    <property type="term" value="P:mitotic spindle assembly checkpoint signaling"/>
    <property type="evidence" value="ECO:0007669"/>
    <property type="project" value="EnsemblFungi"/>
</dbReference>
<dbReference type="GO" id="GO:1990385">
    <property type="term" value="C:meiotic spindle midzone"/>
    <property type="evidence" value="ECO:0007669"/>
    <property type="project" value="EnsemblFungi"/>
</dbReference>
<dbReference type="PROSITE" id="PS00108">
    <property type="entry name" value="PROTEIN_KINASE_ST"/>
    <property type="match status" value="1"/>
</dbReference>
<evidence type="ECO:0000256" key="9">
    <source>
        <dbReference type="ARBA" id="ARBA00048679"/>
    </source>
</evidence>
<evidence type="ECO:0000313" key="18">
    <source>
        <dbReference type="EMBL" id="ORX60879.1"/>
    </source>
</evidence>
<evidence type="ECO:0000256" key="11">
    <source>
        <dbReference type="PIRSR" id="PIRSR630616-2"/>
    </source>
</evidence>
<evidence type="ECO:0000256" key="8">
    <source>
        <dbReference type="ARBA" id="ARBA00047899"/>
    </source>
</evidence>
<feature type="binding site" evidence="11">
    <location>
        <position position="50"/>
    </location>
    <ligand>
        <name>ATP</name>
        <dbReference type="ChEBI" id="CHEBI:30616"/>
    </ligand>
</feature>
<dbReference type="GO" id="GO:1990023">
    <property type="term" value="C:mitotic spindle midzone"/>
    <property type="evidence" value="ECO:0007669"/>
    <property type="project" value="EnsemblFungi"/>
</dbReference>
<feature type="binding site" evidence="11 13">
    <location>
        <position position="69"/>
    </location>
    <ligand>
        <name>ATP</name>
        <dbReference type="ChEBI" id="CHEBI:30616"/>
    </ligand>
</feature>
<evidence type="ECO:0000256" key="2">
    <source>
        <dbReference type="ARBA" id="ARBA00021157"/>
    </source>
</evidence>
<dbReference type="SMART" id="SM00220">
    <property type="entry name" value="S_TKc"/>
    <property type="match status" value="1"/>
</dbReference>
<evidence type="ECO:0000256" key="5">
    <source>
        <dbReference type="ARBA" id="ARBA00022741"/>
    </source>
</evidence>
<dbReference type="GO" id="GO:0120110">
    <property type="term" value="P:interphase mitotic telomere clustering"/>
    <property type="evidence" value="ECO:0007669"/>
    <property type="project" value="EnsemblFungi"/>
</dbReference>
<evidence type="ECO:0000256" key="12">
    <source>
        <dbReference type="PIRSR" id="PIRSR630616-3"/>
    </source>
</evidence>
<evidence type="ECO:0000256" key="4">
    <source>
        <dbReference type="ARBA" id="ARBA00022679"/>
    </source>
</evidence>
<organism evidence="18 19">
    <name type="scientific">Piromyces finnis</name>
    <dbReference type="NCBI Taxonomy" id="1754191"/>
    <lineage>
        <taxon>Eukaryota</taxon>
        <taxon>Fungi</taxon>
        <taxon>Fungi incertae sedis</taxon>
        <taxon>Chytridiomycota</taxon>
        <taxon>Chytridiomycota incertae sedis</taxon>
        <taxon>Neocallimastigomycetes</taxon>
        <taxon>Neocallimastigales</taxon>
        <taxon>Neocallimastigaceae</taxon>
        <taxon>Piromyces</taxon>
    </lineage>
</organism>
<reference evidence="18 19" key="2">
    <citation type="submission" date="2016-08" db="EMBL/GenBank/DDBJ databases">
        <title>Pervasive Adenine N6-methylation of Active Genes in Fungi.</title>
        <authorList>
            <consortium name="DOE Joint Genome Institute"/>
            <person name="Mondo S.J."/>
            <person name="Dannebaum R.O."/>
            <person name="Kuo R.C."/>
            <person name="Labutti K."/>
            <person name="Haridas S."/>
            <person name="Kuo A."/>
            <person name="Salamov A."/>
            <person name="Ahrendt S.R."/>
            <person name="Lipzen A."/>
            <person name="Sullivan W."/>
            <person name="Andreopoulos W.B."/>
            <person name="Clum A."/>
            <person name="Lindquist E."/>
            <person name="Daum C."/>
            <person name="Ramamoorthy G.K."/>
            <person name="Gryganskyi A."/>
            <person name="Culley D."/>
            <person name="Magnuson J.K."/>
            <person name="James T.Y."/>
            <person name="O'Malley M.A."/>
            <person name="Stajich J.E."/>
            <person name="Spatafora J.W."/>
            <person name="Visel A."/>
            <person name="Grigoriev I.V."/>
        </authorList>
    </citation>
    <scope>NUCLEOTIDE SEQUENCE [LARGE SCALE GENOMIC DNA]</scope>
    <source>
        <strain evidence="19">finn</strain>
    </source>
</reference>
<dbReference type="InterPro" id="IPR030616">
    <property type="entry name" value="Aur-like"/>
</dbReference>
<dbReference type="GO" id="GO:1905824">
    <property type="term" value="P:positive regulation of mitotic sister chromatid arm separation"/>
    <property type="evidence" value="ECO:0007669"/>
    <property type="project" value="EnsemblFungi"/>
</dbReference>
<dbReference type="GO" id="GO:1904967">
    <property type="term" value="P:regulation of spindle attachment to meiosis I kinetochore"/>
    <property type="evidence" value="ECO:0007669"/>
    <property type="project" value="EnsemblFungi"/>
</dbReference>
<dbReference type="PANTHER" id="PTHR24350">
    <property type="entry name" value="SERINE/THREONINE-PROTEIN KINASE IAL-RELATED"/>
    <property type="match status" value="1"/>
</dbReference>
<keyword evidence="19" id="KW-1185">Reference proteome</keyword>
<keyword evidence="6 15" id="KW-0418">Kinase</keyword>
<dbReference type="OrthoDB" id="377346at2759"/>
<dbReference type="GO" id="GO:0010971">
    <property type="term" value="P:positive regulation of G2/M transition of mitotic cell cycle"/>
    <property type="evidence" value="ECO:0007669"/>
    <property type="project" value="EnsemblFungi"/>
</dbReference>
<name>A0A1Y1VN91_9FUNG</name>
<dbReference type="GO" id="GO:0005524">
    <property type="term" value="F:ATP binding"/>
    <property type="evidence" value="ECO:0007669"/>
    <property type="project" value="UniProtKB-UniRule"/>
</dbReference>
<dbReference type="InterPro" id="IPR017441">
    <property type="entry name" value="Protein_kinase_ATP_BS"/>
</dbReference>
<feature type="binding site" evidence="11">
    <location>
        <begin position="118"/>
        <end position="120"/>
    </location>
    <ligand>
        <name>ATP</name>
        <dbReference type="ChEBI" id="CHEBI:30616"/>
    </ligand>
</feature>
<dbReference type="GO" id="GO:0032133">
    <property type="term" value="C:chromosome passenger complex"/>
    <property type="evidence" value="ECO:0007669"/>
    <property type="project" value="EnsemblFungi"/>
</dbReference>
<dbReference type="Proteomes" id="UP000193719">
    <property type="component" value="Unassembled WGS sequence"/>
</dbReference>
<dbReference type="STRING" id="1754191.A0A1Y1VN91"/>
<feature type="domain" description="Protein kinase" evidence="17">
    <location>
        <begin position="40"/>
        <end position="290"/>
    </location>
</feature>
<keyword evidence="3 14" id="KW-0723">Serine/threonine-protein kinase</keyword>
<dbReference type="PROSITE" id="PS00107">
    <property type="entry name" value="PROTEIN_KINASE_ATP"/>
    <property type="match status" value="1"/>
</dbReference>
<dbReference type="FunFam" id="3.30.200.20:FF:000042">
    <property type="entry name" value="Aurora kinase A"/>
    <property type="match status" value="1"/>
</dbReference>
<dbReference type="InterPro" id="IPR000719">
    <property type="entry name" value="Prot_kinase_dom"/>
</dbReference>
<evidence type="ECO:0000259" key="17">
    <source>
        <dbReference type="PROSITE" id="PS50011"/>
    </source>
</evidence>
<dbReference type="GO" id="GO:0140602">
    <property type="term" value="C:nucleolar peripheral inclusion body"/>
    <property type="evidence" value="ECO:0007669"/>
    <property type="project" value="EnsemblFungi"/>
</dbReference>
<evidence type="ECO:0000256" key="6">
    <source>
        <dbReference type="ARBA" id="ARBA00022777"/>
    </source>
</evidence>
<dbReference type="InterPro" id="IPR011009">
    <property type="entry name" value="Kinase-like_dom_sf"/>
</dbReference>
<dbReference type="PROSITE" id="PS50011">
    <property type="entry name" value="PROTEIN_KINASE_DOM"/>
    <property type="match status" value="1"/>
</dbReference>
<dbReference type="GO" id="GO:0051316">
    <property type="term" value="P:attachment of meiotic spindle microtubules to kinetochore"/>
    <property type="evidence" value="ECO:0007669"/>
    <property type="project" value="EnsemblFungi"/>
</dbReference>
<dbReference type="AlphaFoldDB" id="A0A1Y1VN91"/>
<dbReference type="FunFam" id="1.10.510.10:FF:000235">
    <property type="entry name" value="Serine/threonine-protein kinase ark1"/>
    <property type="match status" value="1"/>
</dbReference>
<dbReference type="GO" id="GO:1990758">
    <property type="term" value="P:mitotic sister chromatid biorientation"/>
    <property type="evidence" value="ECO:0007669"/>
    <property type="project" value="EnsemblFungi"/>
</dbReference>
<dbReference type="GO" id="GO:0000781">
    <property type="term" value="C:chromosome, telomeric region"/>
    <property type="evidence" value="ECO:0007669"/>
    <property type="project" value="EnsemblFungi"/>
</dbReference>
<feature type="region of interest" description="Disordered" evidence="16">
    <location>
        <begin position="1"/>
        <end position="32"/>
    </location>
</feature>
<dbReference type="GO" id="GO:1903380">
    <property type="term" value="P:positive regulation of mitotic chromosome condensation"/>
    <property type="evidence" value="ECO:0007669"/>
    <property type="project" value="EnsemblFungi"/>
</dbReference>
<sequence>MKYTYDKSIPLKNHSPKKLHKPQSESTQNSQEKRWSINDFEVGRALGKGKFGRVYLAREKRTGYIVALKVLHKRELANAKIEKQLRREIEIQSHLRHGNIIRLYGYFYDSKCVYLIIEYAANGELYKRLKHEGKFTEEQASKYIKQMATALLYLHKRNVIHRDIKPENLLLGYNGELKIGDFGWSVHTSNASRRRTLCGTLDYLPPEMIEGKDHSAAVDIWSLGVLCYEFLVGVPPFEAPERDTYKRIAKVDLRIPNSLSPEAKDLIKRLLQHDPEKRLPLTKVLTHPWIIKYNPPS</sequence>
<feature type="binding site" evidence="11">
    <location>
        <begin position="167"/>
        <end position="168"/>
    </location>
    <ligand>
        <name>ATP</name>
        <dbReference type="ChEBI" id="CHEBI:30616"/>
    </ligand>
</feature>
<dbReference type="GO" id="GO:0140429">
    <property type="term" value="P:positive regulation of mitotic sister chromatid biorientation"/>
    <property type="evidence" value="ECO:0007669"/>
    <property type="project" value="EnsemblFungi"/>
</dbReference>
<comment type="similarity">
    <text evidence="15">Belongs to the protein kinase superfamily. Ser/Thr protein kinase family. Aurora subfamily.</text>
</comment>
<feature type="binding site" evidence="11">
    <location>
        <position position="181"/>
    </location>
    <ligand>
        <name>ATP</name>
        <dbReference type="ChEBI" id="CHEBI:30616"/>
    </ligand>
</feature>
<evidence type="ECO:0000256" key="10">
    <source>
        <dbReference type="PIRSR" id="PIRSR630616-1"/>
    </source>
</evidence>
<dbReference type="GO" id="GO:0090267">
    <property type="term" value="P:positive regulation of mitotic cell cycle spindle assembly checkpoint"/>
    <property type="evidence" value="ECO:0007669"/>
    <property type="project" value="EnsemblFungi"/>
</dbReference>
<dbReference type="GO" id="GO:0033316">
    <property type="term" value="P:meiotic spindle assembly checkpoint signaling"/>
    <property type="evidence" value="ECO:0007669"/>
    <property type="project" value="EnsemblFungi"/>
</dbReference>
<comment type="caution">
    <text evidence="18">The sequence shown here is derived from an EMBL/GenBank/DDBJ whole genome shotgun (WGS) entry which is preliminary data.</text>
</comment>
<gene>
    <name evidence="18" type="ORF">BCR36DRAFT_314808</name>
</gene>
<evidence type="ECO:0000256" key="15">
    <source>
        <dbReference type="RuleBase" id="RU367134"/>
    </source>
</evidence>
<dbReference type="SUPFAM" id="SSF56112">
    <property type="entry name" value="Protein kinase-like (PK-like)"/>
    <property type="match status" value="1"/>
</dbReference>
<dbReference type="Gene3D" id="1.10.510.10">
    <property type="entry name" value="Transferase(Phosphotransferase) domain 1"/>
    <property type="match status" value="1"/>
</dbReference>
<keyword evidence="4 15" id="KW-0808">Transferase</keyword>
<evidence type="ECO:0000256" key="16">
    <source>
        <dbReference type="SAM" id="MobiDB-lite"/>
    </source>
</evidence>
<dbReference type="InterPro" id="IPR008271">
    <property type="entry name" value="Ser/Thr_kinase_AS"/>
</dbReference>
<dbReference type="EC" id="2.7.11.1" evidence="1 15"/>